<evidence type="ECO:0000313" key="4">
    <source>
        <dbReference type="Proteomes" id="UP000642829"/>
    </source>
</evidence>
<reference evidence="3" key="1">
    <citation type="journal article" date="2014" name="Int. J. Syst. Evol. Microbiol.">
        <title>Complete genome sequence of Corynebacterium casei LMG S-19264T (=DSM 44701T), isolated from a smear-ripened cheese.</title>
        <authorList>
            <consortium name="US DOE Joint Genome Institute (JGI-PGF)"/>
            <person name="Walter F."/>
            <person name="Albersmeier A."/>
            <person name="Kalinowski J."/>
            <person name="Ruckert C."/>
        </authorList>
    </citation>
    <scope>NUCLEOTIDE SEQUENCE</scope>
    <source>
        <strain evidence="3">KCTC 12870</strain>
    </source>
</reference>
<sequence length="213" mass="24779">MGYKKITGELRKAGFAVGKQFVQRVRREEGLQVPAPKPRQTRRGLSTGLPQQATHRNHVWAWDFVSDWTQRGGKLKVFNLIDEHTRECHVIHAAREIKAEDVLRVLRQAIEQHGAPAYIRSDNGSGFIAKIIQRWLKQNEIDTLYIDPGCPWQNGYVESFNSRFRAECLNRELIYTLSEARFIFKEWMNFYNNIRPHRSLSLLSPAQFAQSIT</sequence>
<dbReference type="PANTHER" id="PTHR47515">
    <property type="entry name" value="LOW CALCIUM RESPONSE LOCUS PROTEIN T"/>
    <property type="match status" value="1"/>
</dbReference>
<evidence type="ECO:0000259" key="2">
    <source>
        <dbReference type="PROSITE" id="PS50994"/>
    </source>
</evidence>
<gene>
    <name evidence="3" type="ORF">GCM10007047_33560</name>
</gene>
<dbReference type="InterPro" id="IPR001584">
    <property type="entry name" value="Integrase_cat-core"/>
</dbReference>
<dbReference type="GO" id="GO:0015074">
    <property type="term" value="P:DNA integration"/>
    <property type="evidence" value="ECO:0007669"/>
    <property type="project" value="InterPro"/>
</dbReference>
<dbReference type="InterPro" id="IPR048020">
    <property type="entry name" value="Transpos_IS3"/>
</dbReference>
<keyword evidence="4" id="KW-1185">Reference proteome</keyword>
<evidence type="ECO:0000313" key="3">
    <source>
        <dbReference type="EMBL" id="GHC13513.1"/>
    </source>
</evidence>
<dbReference type="Gene3D" id="3.30.420.10">
    <property type="entry name" value="Ribonuclease H-like superfamily/Ribonuclease H"/>
    <property type="match status" value="1"/>
</dbReference>
<dbReference type="SUPFAM" id="SSF53098">
    <property type="entry name" value="Ribonuclease H-like"/>
    <property type="match status" value="1"/>
</dbReference>
<dbReference type="AlphaFoldDB" id="A0A8J3GGF1"/>
<dbReference type="EMBL" id="BMXG01000034">
    <property type="protein sequence ID" value="GHC13513.1"/>
    <property type="molecule type" value="Genomic_DNA"/>
</dbReference>
<dbReference type="Pfam" id="PF13683">
    <property type="entry name" value="rve_3"/>
    <property type="match status" value="1"/>
</dbReference>
<dbReference type="GO" id="GO:0003676">
    <property type="term" value="F:nucleic acid binding"/>
    <property type="evidence" value="ECO:0007669"/>
    <property type="project" value="InterPro"/>
</dbReference>
<dbReference type="InterPro" id="IPR012337">
    <property type="entry name" value="RNaseH-like_sf"/>
</dbReference>
<feature type="domain" description="Integrase catalytic" evidence="2">
    <location>
        <begin position="46"/>
        <end position="213"/>
    </location>
</feature>
<protein>
    <recommendedName>
        <fullName evidence="2">Integrase catalytic domain-containing protein</fullName>
    </recommendedName>
</protein>
<organism evidence="3 4">
    <name type="scientific">Cerasicoccus arenae</name>
    <dbReference type="NCBI Taxonomy" id="424488"/>
    <lineage>
        <taxon>Bacteria</taxon>
        <taxon>Pseudomonadati</taxon>
        <taxon>Verrucomicrobiota</taxon>
        <taxon>Opitutia</taxon>
        <taxon>Puniceicoccales</taxon>
        <taxon>Cerasicoccaceae</taxon>
        <taxon>Cerasicoccus</taxon>
    </lineage>
</organism>
<dbReference type="PROSITE" id="PS50994">
    <property type="entry name" value="INTEGRASE"/>
    <property type="match status" value="1"/>
</dbReference>
<feature type="region of interest" description="Disordered" evidence="1">
    <location>
        <begin position="28"/>
        <end position="49"/>
    </location>
</feature>
<evidence type="ECO:0000256" key="1">
    <source>
        <dbReference type="SAM" id="MobiDB-lite"/>
    </source>
</evidence>
<dbReference type="PANTHER" id="PTHR47515:SF1">
    <property type="entry name" value="BLR2054 PROTEIN"/>
    <property type="match status" value="1"/>
</dbReference>
<comment type="caution">
    <text evidence="3">The sequence shown here is derived from an EMBL/GenBank/DDBJ whole genome shotgun (WGS) entry which is preliminary data.</text>
</comment>
<dbReference type="NCBIfam" id="NF033516">
    <property type="entry name" value="transpos_IS3"/>
    <property type="match status" value="1"/>
</dbReference>
<proteinExistence type="predicted"/>
<dbReference type="InterPro" id="IPR036397">
    <property type="entry name" value="RNaseH_sf"/>
</dbReference>
<name>A0A8J3GGF1_9BACT</name>
<dbReference type="Proteomes" id="UP000642829">
    <property type="component" value="Unassembled WGS sequence"/>
</dbReference>
<reference evidence="3" key="2">
    <citation type="submission" date="2020-09" db="EMBL/GenBank/DDBJ databases">
        <authorList>
            <person name="Sun Q."/>
            <person name="Kim S."/>
        </authorList>
    </citation>
    <scope>NUCLEOTIDE SEQUENCE</scope>
    <source>
        <strain evidence="3">KCTC 12870</strain>
    </source>
</reference>
<accession>A0A8J3GGF1</accession>